<dbReference type="EMBL" id="JBCLVG010000002">
    <property type="protein sequence ID" value="MEN1947133.1"/>
    <property type="molecule type" value="Genomic_DNA"/>
</dbReference>
<keyword evidence="2" id="KW-1133">Transmembrane helix</keyword>
<dbReference type="InterPro" id="IPR022121">
    <property type="entry name" value="Peptidase_M73_camelysin"/>
</dbReference>
<keyword evidence="2" id="KW-0472">Membrane</keyword>
<keyword evidence="4" id="KW-1185">Reference proteome</keyword>
<evidence type="ECO:0000313" key="4">
    <source>
        <dbReference type="Proteomes" id="UP001425155"/>
    </source>
</evidence>
<organism evidence="3 4">
    <name type="scientific">Leifsonia stereocauli</name>
    <dbReference type="NCBI Taxonomy" id="3134136"/>
    <lineage>
        <taxon>Bacteria</taxon>
        <taxon>Bacillati</taxon>
        <taxon>Actinomycetota</taxon>
        <taxon>Actinomycetes</taxon>
        <taxon>Micrococcales</taxon>
        <taxon>Microbacteriaceae</taxon>
        <taxon>Leifsonia</taxon>
    </lineage>
</organism>
<proteinExistence type="predicted"/>
<accession>A0ABU9W568</accession>
<dbReference type="InterPro" id="IPR023833">
    <property type="entry name" value="Signal_pept_SipW-depend-type"/>
</dbReference>
<sequence length="206" mass="20459">MRSSQSQPKAGRQLRRERGSSSLQGRLTVITGAIVALCAAAILTSGGTFALWNSTASVSAGTITSGTLAITVNDGSTSPISFSQMPLAPGTMGIAAIKVTNSGTIPLDLHVLSTTVSSTTNALAPQLRLGVAAVASSAACTGAAVADPTVALASFSTPASPGLSTLAAGVSTYLCFELKLDSAAPQSVQGGTATFTITLEGNQRTS</sequence>
<evidence type="ECO:0000256" key="2">
    <source>
        <dbReference type="SAM" id="Phobius"/>
    </source>
</evidence>
<gene>
    <name evidence="3" type="ORF">WJX64_11295</name>
</gene>
<evidence type="ECO:0000256" key="1">
    <source>
        <dbReference type="SAM" id="MobiDB-lite"/>
    </source>
</evidence>
<comment type="caution">
    <text evidence="3">The sequence shown here is derived from an EMBL/GenBank/DDBJ whole genome shotgun (WGS) entry which is preliminary data.</text>
</comment>
<dbReference type="NCBIfam" id="TIGR04088">
    <property type="entry name" value="cognate_SipW"/>
    <property type="match status" value="1"/>
</dbReference>
<name>A0ABU9W568_9MICO</name>
<dbReference type="Pfam" id="PF12389">
    <property type="entry name" value="Peptidase_M73"/>
    <property type="match status" value="1"/>
</dbReference>
<feature type="region of interest" description="Disordered" evidence="1">
    <location>
        <begin position="1"/>
        <end position="21"/>
    </location>
</feature>
<dbReference type="RefSeq" id="WP_342114067.1">
    <property type="nucleotide sequence ID" value="NZ_JBCAUN010000002.1"/>
</dbReference>
<keyword evidence="2" id="KW-0812">Transmembrane</keyword>
<reference evidence="3 4" key="1">
    <citation type="submission" date="2024-03" db="EMBL/GenBank/DDBJ databases">
        <title>YIM 134122 draft genome.</title>
        <authorList>
            <person name="Zuo S."/>
            <person name="Xiong L."/>
        </authorList>
    </citation>
    <scope>NUCLEOTIDE SEQUENCE [LARGE SCALE GENOMIC DNA]</scope>
    <source>
        <strain evidence="3 4">YIM 134122</strain>
    </source>
</reference>
<evidence type="ECO:0000313" key="3">
    <source>
        <dbReference type="EMBL" id="MEN1947133.1"/>
    </source>
</evidence>
<protein>
    <submittedName>
        <fullName evidence="3">TasA family protein</fullName>
    </submittedName>
</protein>
<dbReference type="Proteomes" id="UP001425155">
    <property type="component" value="Unassembled WGS sequence"/>
</dbReference>
<feature type="transmembrane region" description="Helical" evidence="2">
    <location>
        <begin position="27"/>
        <end position="52"/>
    </location>
</feature>